<dbReference type="Proteomes" id="UP001261624">
    <property type="component" value="Unassembled WGS sequence"/>
</dbReference>
<protein>
    <recommendedName>
        <fullName evidence="3">Lipoprotein</fullName>
    </recommendedName>
</protein>
<name>A0ABU3E7K8_9FLAO</name>
<evidence type="ECO:0008006" key="3">
    <source>
        <dbReference type="Google" id="ProtNLM"/>
    </source>
</evidence>
<evidence type="ECO:0000313" key="1">
    <source>
        <dbReference type="EMBL" id="MDT0691950.1"/>
    </source>
</evidence>
<dbReference type="EMBL" id="JAVRHM010000064">
    <property type="protein sequence ID" value="MDT0691950.1"/>
    <property type="molecule type" value="Genomic_DNA"/>
</dbReference>
<sequence length="205" mass="23527">MKLTKMFIGLFLSIGFMSCSEDDTLIEDEQISKSYELISIQWKLNETDGQSIIEKKIPEFHFRNETDTVMEVVIEPLKDLRGSSIFKFNDSLTFTELSYEEVQVSVTKELSLLSEEYGYLGGGVKVPLTQEESSFPFSWNFTDSFALNKGTKLTSNYTVFLRKNRASFLATFKETTTEETLELDGTWTGIFFNNLEENSIIEEID</sequence>
<organism evidence="1 2">
    <name type="scientific">Autumnicola patrickiae</name>
    <dbReference type="NCBI Taxonomy" id="3075591"/>
    <lineage>
        <taxon>Bacteria</taxon>
        <taxon>Pseudomonadati</taxon>
        <taxon>Bacteroidota</taxon>
        <taxon>Flavobacteriia</taxon>
        <taxon>Flavobacteriales</taxon>
        <taxon>Flavobacteriaceae</taxon>
        <taxon>Autumnicola</taxon>
    </lineage>
</organism>
<dbReference type="RefSeq" id="WP_311687760.1">
    <property type="nucleotide sequence ID" value="NZ_JAVRHM010000064.1"/>
</dbReference>
<dbReference type="PROSITE" id="PS51257">
    <property type="entry name" value="PROKAR_LIPOPROTEIN"/>
    <property type="match status" value="1"/>
</dbReference>
<comment type="caution">
    <text evidence="1">The sequence shown here is derived from an EMBL/GenBank/DDBJ whole genome shotgun (WGS) entry which is preliminary data.</text>
</comment>
<reference evidence="1 2" key="1">
    <citation type="submission" date="2023-09" db="EMBL/GenBank/DDBJ databases">
        <authorList>
            <person name="Rey-Velasco X."/>
        </authorList>
    </citation>
    <scope>NUCLEOTIDE SEQUENCE [LARGE SCALE GENOMIC DNA]</scope>
    <source>
        <strain evidence="1 2">F188</strain>
    </source>
</reference>
<accession>A0ABU3E7K8</accession>
<evidence type="ECO:0000313" key="2">
    <source>
        <dbReference type="Proteomes" id="UP001261624"/>
    </source>
</evidence>
<keyword evidence="2" id="KW-1185">Reference proteome</keyword>
<gene>
    <name evidence="1" type="ORF">RM549_19345</name>
</gene>
<proteinExistence type="predicted"/>